<comment type="caution">
    <text evidence="2">The sequence shown here is derived from an EMBL/GenBank/DDBJ whole genome shotgun (WGS) entry which is preliminary data.</text>
</comment>
<reference evidence="2 3" key="1">
    <citation type="submission" date="2018-07" db="EMBL/GenBank/DDBJ databases">
        <title>A high quality draft genome assembly of the barn swallow (H. rustica rustica).</title>
        <authorList>
            <person name="Formenti G."/>
            <person name="Chiara M."/>
            <person name="Poveda L."/>
            <person name="Francoijs K.-J."/>
            <person name="Bonisoli-Alquati A."/>
            <person name="Canova L."/>
            <person name="Gianfranceschi L."/>
            <person name="Horner D.S."/>
            <person name="Saino N."/>
        </authorList>
    </citation>
    <scope>NUCLEOTIDE SEQUENCE [LARGE SCALE GENOMIC DNA]</scope>
    <source>
        <strain evidence="2">Chelidonia</strain>
        <tissue evidence="2">Blood</tissue>
    </source>
</reference>
<accession>A0A3M0JC83</accession>
<evidence type="ECO:0000313" key="3">
    <source>
        <dbReference type="Proteomes" id="UP000269221"/>
    </source>
</evidence>
<proteinExistence type="predicted"/>
<name>A0A3M0JC83_HIRRU</name>
<sequence>MERMGTCASLFQSALLNPCVTGGQRHRGWYQQQGTTEVTIVSQEGISPEPIVEPDVTSGAKTPGFR</sequence>
<dbReference type="AlphaFoldDB" id="A0A3M0JC83"/>
<feature type="region of interest" description="Disordered" evidence="1">
    <location>
        <begin position="47"/>
        <end position="66"/>
    </location>
</feature>
<protein>
    <submittedName>
        <fullName evidence="2">Uncharacterized protein</fullName>
    </submittedName>
</protein>
<organism evidence="2 3">
    <name type="scientific">Hirundo rustica rustica</name>
    <dbReference type="NCBI Taxonomy" id="333673"/>
    <lineage>
        <taxon>Eukaryota</taxon>
        <taxon>Metazoa</taxon>
        <taxon>Chordata</taxon>
        <taxon>Craniata</taxon>
        <taxon>Vertebrata</taxon>
        <taxon>Euteleostomi</taxon>
        <taxon>Archelosauria</taxon>
        <taxon>Archosauria</taxon>
        <taxon>Dinosauria</taxon>
        <taxon>Saurischia</taxon>
        <taxon>Theropoda</taxon>
        <taxon>Coelurosauria</taxon>
        <taxon>Aves</taxon>
        <taxon>Neognathae</taxon>
        <taxon>Neoaves</taxon>
        <taxon>Telluraves</taxon>
        <taxon>Australaves</taxon>
        <taxon>Passeriformes</taxon>
        <taxon>Sylvioidea</taxon>
        <taxon>Hirundinidae</taxon>
        <taxon>Hirundo</taxon>
    </lineage>
</organism>
<evidence type="ECO:0000256" key="1">
    <source>
        <dbReference type="SAM" id="MobiDB-lite"/>
    </source>
</evidence>
<evidence type="ECO:0000313" key="2">
    <source>
        <dbReference type="EMBL" id="RMB98777.1"/>
    </source>
</evidence>
<dbReference type="EMBL" id="QRBI01000152">
    <property type="protein sequence ID" value="RMB98777.1"/>
    <property type="molecule type" value="Genomic_DNA"/>
</dbReference>
<keyword evidence="3" id="KW-1185">Reference proteome</keyword>
<dbReference type="Proteomes" id="UP000269221">
    <property type="component" value="Unassembled WGS sequence"/>
</dbReference>
<gene>
    <name evidence="2" type="ORF">DUI87_24996</name>
</gene>